<dbReference type="GO" id="GO:0000156">
    <property type="term" value="F:phosphorelay response regulator activity"/>
    <property type="evidence" value="ECO:0007669"/>
    <property type="project" value="InterPro"/>
</dbReference>
<evidence type="ECO:0000313" key="5">
    <source>
        <dbReference type="Proteomes" id="UP000006315"/>
    </source>
</evidence>
<feature type="modified residue" description="4-aspartylphosphate" evidence="1">
    <location>
        <position position="57"/>
    </location>
</feature>
<dbReference type="PATRIC" id="fig|1131731.3.peg.2903"/>
<evidence type="ECO:0000259" key="2">
    <source>
        <dbReference type="PROSITE" id="PS50110"/>
    </source>
</evidence>
<organism evidence="4 5">
    <name type="scientific">Schinkia azotoformans LMG 9581</name>
    <dbReference type="NCBI Taxonomy" id="1131731"/>
    <lineage>
        <taxon>Bacteria</taxon>
        <taxon>Bacillati</taxon>
        <taxon>Bacillota</taxon>
        <taxon>Bacilli</taxon>
        <taxon>Bacillales</taxon>
        <taxon>Bacillaceae</taxon>
        <taxon>Calidifontibacillus/Schinkia group</taxon>
        <taxon>Schinkia</taxon>
    </lineage>
</organism>
<dbReference type="PROSITE" id="PS50930">
    <property type="entry name" value="HTH_LYTTR"/>
    <property type="match status" value="1"/>
</dbReference>
<dbReference type="STRING" id="1131731.BAZO_14164"/>
<feature type="domain" description="Response regulatory" evidence="2">
    <location>
        <begin position="6"/>
        <end position="120"/>
    </location>
</feature>
<evidence type="ECO:0000259" key="3">
    <source>
        <dbReference type="PROSITE" id="PS50930"/>
    </source>
</evidence>
<dbReference type="PROSITE" id="PS50110">
    <property type="entry name" value="RESPONSE_REGULATORY"/>
    <property type="match status" value="1"/>
</dbReference>
<protein>
    <submittedName>
        <fullName evidence="4">Response regulator LytR</fullName>
    </submittedName>
</protein>
<dbReference type="SMART" id="SM00448">
    <property type="entry name" value="REC"/>
    <property type="match status" value="1"/>
</dbReference>
<dbReference type="SMART" id="SM00850">
    <property type="entry name" value="LytTR"/>
    <property type="match status" value="1"/>
</dbReference>
<reference evidence="4 5" key="1">
    <citation type="journal article" date="2012" name="Front. Microbiol.">
        <title>Redundancy and modularity in membrane-associated dissimilatory nitrate reduction in Bacillus.</title>
        <authorList>
            <person name="Heylen K."/>
            <person name="Keltjens J."/>
        </authorList>
    </citation>
    <scope>NUCLEOTIDE SEQUENCE [LARGE SCALE GENOMIC DNA]</scope>
    <source>
        <strain evidence="4 5">LMG 9581</strain>
    </source>
</reference>
<dbReference type="InterPro" id="IPR011006">
    <property type="entry name" value="CheY-like_superfamily"/>
</dbReference>
<dbReference type="AlphaFoldDB" id="K6CVT3"/>
<dbReference type="Gene3D" id="2.40.50.40">
    <property type="match status" value="1"/>
</dbReference>
<keyword evidence="1" id="KW-0597">Phosphoprotein</keyword>
<dbReference type="Proteomes" id="UP000006315">
    <property type="component" value="Unassembled WGS sequence"/>
</dbReference>
<dbReference type="SUPFAM" id="SSF52172">
    <property type="entry name" value="CheY-like"/>
    <property type="match status" value="1"/>
</dbReference>
<evidence type="ECO:0000256" key="1">
    <source>
        <dbReference type="PROSITE-ProRule" id="PRU00169"/>
    </source>
</evidence>
<comment type="caution">
    <text evidence="4">The sequence shown here is derived from an EMBL/GenBank/DDBJ whole genome shotgun (WGS) entry which is preliminary data.</text>
</comment>
<dbReference type="InterPro" id="IPR007492">
    <property type="entry name" value="LytTR_DNA-bd_dom"/>
</dbReference>
<gene>
    <name evidence="4" type="ORF">BAZO_14164</name>
</gene>
<evidence type="ECO:0000313" key="4">
    <source>
        <dbReference type="EMBL" id="EKN64347.1"/>
    </source>
</evidence>
<dbReference type="InterPro" id="IPR001789">
    <property type="entry name" value="Sig_transdc_resp-reg_receiver"/>
</dbReference>
<dbReference type="EMBL" id="AJLR01000120">
    <property type="protein sequence ID" value="EKN64347.1"/>
    <property type="molecule type" value="Genomic_DNA"/>
</dbReference>
<proteinExistence type="predicted"/>
<dbReference type="InterPro" id="IPR046947">
    <property type="entry name" value="LytR-like"/>
</dbReference>
<dbReference type="Pfam" id="PF04397">
    <property type="entry name" value="LytTR"/>
    <property type="match status" value="1"/>
</dbReference>
<dbReference type="GO" id="GO:0003677">
    <property type="term" value="F:DNA binding"/>
    <property type="evidence" value="ECO:0007669"/>
    <property type="project" value="InterPro"/>
</dbReference>
<dbReference type="PANTHER" id="PTHR37299:SF1">
    <property type="entry name" value="STAGE 0 SPORULATION PROTEIN A HOMOLOG"/>
    <property type="match status" value="1"/>
</dbReference>
<dbReference type="Gene3D" id="3.40.50.2300">
    <property type="match status" value="1"/>
</dbReference>
<accession>K6CVT3</accession>
<dbReference type="Gene3D" id="2.20.25.10">
    <property type="match status" value="1"/>
</dbReference>
<keyword evidence="5" id="KW-1185">Reference proteome</keyword>
<dbReference type="PANTHER" id="PTHR37299">
    <property type="entry name" value="TRANSCRIPTIONAL REGULATOR-RELATED"/>
    <property type="match status" value="1"/>
</dbReference>
<feature type="domain" description="HTH LytTR-type" evidence="3">
    <location>
        <begin position="135"/>
        <end position="239"/>
    </location>
</feature>
<name>K6CVT3_SCHAZ</name>
<dbReference type="Pfam" id="PF00072">
    <property type="entry name" value="Response_reg"/>
    <property type="match status" value="1"/>
</dbReference>
<dbReference type="RefSeq" id="WP_003332227.1">
    <property type="nucleotide sequence ID" value="NZ_AJLR01000120.1"/>
</dbReference>
<sequence length="239" mass="27294">MGSKIKTLVVDDELYSRDELTHLLETYPSIQIIGEADSGETAILKALQLQPDVVFLDVEMPKINGMNAAKTLMELKKPPLIVFATAYPEFAVEAFRCSAIDYLLKPFDEKQLAEAVKRIEKHFDTTEEILNPDKIALIVDEKILLVKNANILYLESSEGKCTVVTLDNPYKVSNTLIGLEKRLDTKKFLRVHRSYIVNIDHIIEIEPWFNSTYNLLMRGGSKIPVSRTYVKDVRQLFQF</sequence>